<keyword evidence="1 4" id="KW-0808">Transferase</keyword>
<evidence type="ECO:0000313" key="4">
    <source>
        <dbReference type="EMBL" id="GAD55599.1"/>
    </source>
</evidence>
<dbReference type="OrthoDB" id="9804026at2"/>
<reference evidence="4" key="1">
    <citation type="journal article" date="2013" name="Genome Announc.">
        <title>Draft Genome Sequence of Loktanella cinnabarina LL-001T, Isolated from Deep-Sea Floor Sediment.</title>
        <authorList>
            <person name="Nishi S."/>
            <person name="Tsubouchi T."/>
            <person name="Takaki Y."/>
            <person name="Koyanagi R."/>
            <person name="Satoh N."/>
            <person name="Maruyama T."/>
            <person name="Hatada Y."/>
        </authorList>
    </citation>
    <scope>NUCLEOTIDE SEQUENCE [LARGE SCALE GENOMIC DNA]</scope>
    <source>
        <strain evidence="4">LL-001</strain>
    </source>
</reference>
<dbReference type="EMBL" id="BATB01000017">
    <property type="protein sequence ID" value="GAD55599.1"/>
    <property type="molecule type" value="Genomic_DNA"/>
</dbReference>
<dbReference type="eggNOG" id="COG0456">
    <property type="taxonomic scope" value="Bacteria"/>
</dbReference>
<name>U3AD50_9RHOB</name>
<dbReference type="CDD" id="cd04301">
    <property type="entry name" value="NAT_SF"/>
    <property type="match status" value="1"/>
</dbReference>
<dbReference type="PROSITE" id="PS51186">
    <property type="entry name" value="GNAT"/>
    <property type="match status" value="1"/>
</dbReference>
<comment type="caution">
    <text evidence="4">The sequence shown here is derived from an EMBL/GenBank/DDBJ whole genome shotgun (WGS) entry which is preliminary data.</text>
</comment>
<proteinExistence type="predicted"/>
<dbReference type="Pfam" id="PF00583">
    <property type="entry name" value="Acetyltransf_1"/>
    <property type="match status" value="1"/>
</dbReference>
<keyword evidence="2" id="KW-0012">Acyltransferase</keyword>
<dbReference type="Gene3D" id="3.40.630.30">
    <property type="match status" value="1"/>
</dbReference>
<dbReference type="STRING" id="1337093.MBELCI_1651"/>
<dbReference type="Proteomes" id="UP000016566">
    <property type="component" value="Unassembled WGS sequence"/>
</dbReference>
<dbReference type="GO" id="GO:0016747">
    <property type="term" value="F:acyltransferase activity, transferring groups other than amino-acyl groups"/>
    <property type="evidence" value="ECO:0007669"/>
    <property type="project" value="InterPro"/>
</dbReference>
<accession>U3AD50</accession>
<protein>
    <submittedName>
        <fullName evidence="4">Ribosomal-protein-S18p-alanine acetyltransferase</fullName>
    </submittedName>
</protein>
<dbReference type="AlphaFoldDB" id="U3AD50"/>
<dbReference type="InterPro" id="IPR050680">
    <property type="entry name" value="YpeA/RimI_acetyltransf"/>
</dbReference>
<keyword evidence="5" id="KW-1185">Reference proteome</keyword>
<evidence type="ECO:0000256" key="1">
    <source>
        <dbReference type="ARBA" id="ARBA00022679"/>
    </source>
</evidence>
<sequence>MTEPRALAETYAAAFPDERHWGAAEFVELLAAPGAILSGDAASFVLGRVTLDEAEIVTLATHPGHRRQGRARAALEAFHDAARAAGADTAFLEVAEDNVAACALYAAAGYVRAGRRRGYYSRPDRPPVTALILTLPLRQDAPASVAFCVGKAVPKPPEATSKPR</sequence>
<gene>
    <name evidence="4" type="ORF">MBELCI_1651</name>
</gene>
<dbReference type="RefSeq" id="WP_021693703.1">
    <property type="nucleotide sequence ID" value="NZ_BATB01000017.1"/>
</dbReference>
<evidence type="ECO:0000313" key="5">
    <source>
        <dbReference type="Proteomes" id="UP000016566"/>
    </source>
</evidence>
<evidence type="ECO:0000259" key="3">
    <source>
        <dbReference type="PROSITE" id="PS51186"/>
    </source>
</evidence>
<evidence type="ECO:0000256" key="2">
    <source>
        <dbReference type="ARBA" id="ARBA00023315"/>
    </source>
</evidence>
<dbReference type="InterPro" id="IPR016181">
    <property type="entry name" value="Acyl_CoA_acyltransferase"/>
</dbReference>
<dbReference type="SUPFAM" id="SSF55729">
    <property type="entry name" value="Acyl-CoA N-acyltransferases (Nat)"/>
    <property type="match status" value="1"/>
</dbReference>
<dbReference type="PANTHER" id="PTHR43420:SF44">
    <property type="entry name" value="ACETYLTRANSFERASE YPEA"/>
    <property type="match status" value="1"/>
</dbReference>
<organism evidence="4 5">
    <name type="scientific">Limimaricola cinnabarinus LL-001</name>
    <dbReference type="NCBI Taxonomy" id="1337093"/>
    <lineage>
        <taxon>Bacteria</taxon>
        <taxon>Pseudomonadati</taxon>
        <taxon>Pseudomonadota</taxon>
        <taxon>Alphaproteobacteria</taxon>
        <taxon>Rhodobacterales</taxon>
        <taxon>Paracoccaceae</taxon>
        <taxon>Limimaricola</taxon>
    </lineage>
</organism>
<dbReference type="PANTHER" id="PTHR43420">
    <property type="entry name" value="ACETYLTRANSFERASE"/>
    <property type="match status" value="1"/>
</dbReference>
<dbReference type="InterPro" id="IPR000182">
    <property type="entry name" value="GNAT_dom"/>
</dbReference>
<feature type="domain" description="N-acetyltransferase" evidence="3">
    <location>
        <begin position="1"/>
        <end position="138"/>
    </location>
</feature>